<comment type="subcellular location">
    <subcellularLocation>
        <location evidence="1">Cell membrane</location>
        <topology evidence="1">Multi-pass membrane protein</topology>
    </subcellularLocation>
</comment>
<dbReference type="AlphaFoldDB" id="A0AAN9SPX0"/>
<name>A0AAN9SPX0_PSOTE</name>
<accession>A0AAN9SPX0</accession>
<dbReference type="GO" id="GO:0005886">
    <property type="term" value="C:plasma membrane"/>
    <property type="evidence" value="ECO:0007669"/>
    <property type="project" value="UniProtKB-SubCell"/>
</dbReference>
<dbReference type="PANTHER" id="PTHR30509:SF9">
    <property type="entry name" value="MULTIDRUG RESISTANCE PROTEIN MDTO"/>
    <property type="match status" value="1"/>
</dbReference>
<dbReference type="PANTHER" id="PTHR30509">
    <property type="entry name" value="P-HYDROXYBENZOIC ACID EFFLUX PUMP SUBUNIT-RELATED"/>
    <property type="match status" value="1"/>
</dbReference>
<proteinExistence type="predicted"/>
<dbReference type="Proteomes" id="UP001386955">
    <property type="component" value="Unassembled WGS sequence"/>
</dbReference>
<comment type="caution">
    <text evidence="6">The sequence shown here is derived from an EMBL/GenBank/DDBJ whole genome shotgun (WGS) entry which is preliminary data.</text>
</comment>
<evidence type="ECO:0000256" key="3">
    <source>
        <dbReference type="ARBA" id="ARBA00022692"/>
    </source>
</evidence>
<keyword evidence="7" id="KW-1185">Reference proteome</keyword>
<evidence type="ECO:0000256" key="4">
    <source>
        <dbReference type="ARBA" id="ARBA00022989"/>
    </source>
</evidence>
<evidence type="ECO:0000313" key="6">
    <source>
        <dbReference type="EMBL" id="KAK7402179.1"/>
    </source>
</evidence>
<keyword evidence="3" id="KW-0812">Transmembrane</keyword>
<keyword evidence="4" id="KW-1133">Transmembrane helix</keyword>
<evidence type="ECO:0000256" key="2">
    <source>
        <dbReference type="ARBA" id="ARBA00022475"/>
    </source>
</evidence>
<gene>
    <name evidence="6" type="ORF">VNO78_14233</name>
</gene>
<keyword evidence="5" id="KW-0472">Membrane</keyword>
<dbReference type="EMBL" id="JAYMYS010000003">
    <property type="protein sequence ID" value="KAK7402179.1"/>
    <property type="molecule type" value="Genomic_DNA"/>
</dbReference>
<reference evidence="6 7" key="1">
    <citation type="submission" date="2024-01" db="EMBL/GenBank/DDBJ databases">
        <title>The genomes of 5 underutilized Papilionoideae crops provide insights into root nodulation and disease resistanc.</title>
        <authorList>
            <person name="Jiang F."/>
        </authorList>
    </citation>
    <scope>NUCLEOTIDE SEQUENCE [LARGE SCALE GENOMIC DNA]</scope>
    <source>
        <strain evidence="6">DUOXIRENSHENG_FW03</strain>
        <tissue evidence="6">Leaves</tissue>
    </source>
</reference>
<evidence type="ECO:0000256" key="1">
    <source>
        <dbReference type="ARBA" id="ARBA00004651"/>
    </source>
</evidence>
<organism evidence="6 7">
    <name type="scientific">Psophocarpus tetragonolobus</name>
    <name type="common">Winged bean</name>
    <name type="synonym">Dolichos tetragonolobus</name>
    <dbReference type="NCBI Taxonomy" id="3891"/>
    <lineage>
        <taxon>Eukaryota</taxon>
        <taxon>Viridiplantae</taxon>
        <taxon>Streptophyta</taxon>
        <taxon>Embryophyta</taxon>
        <taxon>Tracheophyta</taxon>
        <taxon>Spermatophyta</taxon>
        <taxon>Magnoliopsida</taxon>
        <taxon>eudicotyledons</taxon>
        <taxon>Gunneridae</taxon>
        <taxon>Pentapetalae</taxon>
        <taxon>rosids</taxon>
        <taxon>fabids</taxon>
        <taxon>Fabales</taxon>
        <taxon>Fabaceae</taxon>
        <taxon>Papilionoideae</taxon>
        <taxon>50 kb inversion clade</taxon>
        <taxon>NPAAA clade</taxon>
        <taxon>indigoferoid/millettioid clade</taxon>
        <taxon>Phaseoleae</taxon>
        <taxon>Psophocarpus</taxon>
    </lineage>
</organism>
<protein>
    <submittedName>
        <fullName evidence="6">Uncharacterized protein</fullName>
    </submittedName>
</protein>
<evidence type="ECO:0000256" key="5">
    <source>
        <dbReference type="ARBA" id="ARBA00023136"/>
    </source>
</evidence>
<evidence type="ECO:0000313" key="7">
    <source>
        <dbReference type="Proteomes" id="UP001386955"/>
    </source>
</evidence>
<keyword evidence="2" id="KW-1003">Cell membrane</keyword>
<sequence>MELSQCLAALGESIGSLSQNGTLSILGSRSQQRKSVNELRKFVAEAEVEPNLWFVPFSSACYNKLLGSLSRVVDLLWFGEHALKFLQQEFLECKKEDVNMVLLDGELGHVKELICSSIKSVEEKICRTKLVEKKKNVSCDLEAGKSNESIGEESSSSMSSFLQQCRNVVDNVYSNEDEKEKKSQVVLSLAALGFCLSAYTGDDTN</sequence>